<feature type="domain" description="Ubiquitin-like protease family profile" evidence="5">
    <location>
        <begin position="65"/>
        <end position="273"/>
    </location>
</feature>
<gene>
    <name evidence="6" type="ORF">CTI12_AA173460</name>
</gene>
<dbReference type="SUPFAM" id="SSF54001">
    <property type="entry name" value="Cysteine proteinases"/>
    <property type="match status" value="1"/>
</dbReference>
<dbReference type="GO" id="GO:0016926">
    <property type="term" value="P:protein desumoylation"/>
    <property type="evidence" value="ECO:0007669"/>
    <property type="project" value="TreeGrafter"/>
</dbReference>
<sequence>MAKPEKRSQKDGSESAYYWSSKFVKAEKYRTPPYGCMDLDMTQFLKDVKPWVENLSRVNKAIDQVHVTNEYDEFLGKPGPLRCIFPWSKEPVRVDRRFWESLVCLDPPKKGWLMDEHIDLWVEYMLHFRPVAANWAMVTAYFVQLLLQDSIPIWYANGEKYNIAWADVEHVFMPINEKEKHWFLASFEIRTGIVTFYDSGSHEHDEKRPWYLNMRACLQAGLPIVLEQAKVFEKKCIDRAKFGITFKDARNIPSQGGLFGDCGIWVCIFLYRLSHGKRLAVENPVQAALAYREHMANFFSKHRAGLPIVLEQAKVFEKKCIDRAKFGITFKDARNIPSQGGLFGDCGIWVCIFLYRLSHGKRLAVENPVQAALAYREHMANFFFKHRVSSWYADSKVAGGKTRFILAGHTDKACSHFNLNEVNLF</sequence>
<evidence type="ECO:0000313" key="6">
    <source>
        <dbReference type="EMBL" id="PWA83027.1"/>
    </source>
</evidence>
<dbReference type="InterPro" id="IPR038765">
    <property type="entry name" value="Papain-like_cys_pep_sf"/>
</dbReference>
<evidence type="ECO:0000256" key="2">
    <source>
        <dbReference type="ARBA" id="ARBA00022670"/>
    </source>
</evidence>
<dbReference type="GO" id="GO:0016929">
    <property type="term" value="F:deSUMOylase activity"/>
    <property type="evidence" value="ECO:0007669"/>
    <property type="project" value="TreeGrafter"/>
</dbReference>
<dbReference type="GO" id="GO:0005634">
    <property type="term" value="C:nucleus"/>
    <property type="evidence" value="ECO:0007669"/>
    <property type="project" value="TreeGrafter"/>
</dbReference>
<evidence type="ECO:0000256" key="1">
    <source>
        <dbReference type="ARBA" id="ARBA00005234"/>
    </source>
</evidence>
<dbReference type="PROSITE" id="PS50600">
    <property type="entry name" value="ULP_PROTEASE"/>
    <property type="match status" value="1"/>
</dbReference>
<keyword evidence="2 6" id="KW-0645">Protease</keyword>
<evidence type="ECO:0000313" key="7">
    <source>
        <dbReference type="Proteomes" id="UP000245207"/>
    </source>
</evidence>
<dbReference type="AlphaFoldDB" id="A0A2U1PBB4"/>
<dbReference type="PANTHER" id="PTHR12606">
    <property type="entry name" value="SENTRIN/SUMO-SPECIFIC PROTEASE"/>
    <property type="match status" value="1"/>
</dbReference>
<protein>
    <submittedName>
        <fullName evidence="6">Ulp1 protease family, C-terminal catalytic domain-containing protein</fullName>
    </submittedName>
</protein>
<dbReference type="Pfam" id="PF02902">
    <property type="entry name" value="Peptidase_C48"/>
    <property type="match status" value="1"/>
</dbReference>
<evidence type="ECO:0000256" key="3">
    <source>
        <dbReference type="ARBA" id="ARBA00022801"/>
    </source>
</evidence>
<reference evidence="6 7" key="1">
    <citation type="journal article" date="2018" name="Mol. Plant">
        <title>The genome of Artemisia annua provides insight into the evolution of Asteraceae family and artemisinin biosynthesis.</title>
        <authorList>
            <person name="Shen Q."/>
            <person name="Zhang L."/>
            <person name="Liao Z."/>
            <person name="Wang S."/>
            <person name="Yan T."/>
            <person name="Shi P."/>
            <person name="Liu M."/>
            <person name="Fu X."/>
            <person name="Pan Q."/>
            <person name="Wang Y."/>
            <person name="Lv Z."/>
            <person name="Lu X."/>
            <person name="Zhang F."/>
            <person name="Jiang W."/>
            <person name="Ma Y."/>
            <person name="Chen M."/>
            <person name="Hao X."/>
            <person name="Li L."/>
            <person name="Tang Y."/>
            <person name="Lv G."/>
            <person name="Zhou Y."/>
            <person name="Sun X."/>
            <person name="Brodelius P.E."/>
            <person name="Rose J.K.C."/>
            <person name="Tang K."/>
        </authorList>
    </citation>
    <scope>NUCLEOTIDE SEQUENCE [LARGE SCALE GENOMIC DNA]</scope>
    <source>
        <strain evidence="7">cv. Huhao1</strain>
        <tissue evidence="6">Leaf</tissue>
    </source>
</reference>
<dbReference type="GO" id="GO:0006508">
    <property type="term" value="P:proteolysis"/>
    <property type="evidence" value="ECO:0007669"/>
    <property type="project" value="UniProtKB-KW"/>
</dbReference>
<keyword evidence="3" id="KW-0378">Hydrolase</keyword>
<evidence type="ECO:0000259" key="5">
    <source>
        <dbReference type="PROSITE" id="PS50600"/>
    </source>
</evidence>
<dbReference type="Proteomes" id="UP000245207">
    <property type="component" value="Unassembled WGS sequence"/>
</dbReference>
<accession>A0A2U1PBB4</accession>
<name>A0A2U1PBB4_ARTAN</name>
<comment type="caution">
    <text evidence="6">The sequence shown here is derived from an EMBL/GenBank/DDBJ whole genome shotgun (WGS) entry which is preliminary data.</text>
</comment>
<dbReference type="PANTHER" id="PTHR12606:SF153">
    <property type="entry name" value="ULP1 PROTEASE FAMILY, CARBOXY-TERMINAL DOMAIN PROTEIN"/>
    <property type="match status" value="1"/>
</dbReference>
<comment type="similarity">
    <text evidence="1">Belongs to the peptidase C48 family.</text>
</comment>
<dbReference type="EMBL" id="PKPP01001400">
    <property type="protein sequence ID" value="PWA83027.1"/>
    <property type="molecule type" value="Genomic_DNA"/>
</dbReference>
<dbReference type="InterPro" id="IPR003653">
    <property type="entry name" value="Peptidase_C48_C"/>
</dbReference>
<proteinExistence type="inferred from homology"/>
<organism evidence="6 7">
    <name type="scientific">Artemisia annua</name>
    <name type="common">Sweet wormwood</name>
    <dbReference type="NCBI Taxonomy" id="35608"/>
    <lineage>
        <taxon>Eukaryota</taxon>
        <taxon>Viridiplantae</taxon>
        <taxon>Streptophyta</taxon>
        <taxon>Embryophyta</taxon>
        <taxon>Tracheophyta</taxon>
        <taxon>Spermatophyta</taxon>
        <taxon>Magnoliopsida</taxon>
        <taxon>eudicotyledons</taxon>
        <taxon>Gunneridae</taxon>
        <taxon>Pentapetalae</taxon>
        <taxon>asterids</taxon>
        <taxon>campanulids</taxon>
        <taxon>Asterales</taxon>
        <taxon>Asteraceae</taxon>
        <taxon>Asteroideae</taxon>
        <taxon>Anthemideae</taxon>
        <taxon>Artemisiinae</taxon>
        <taxon>Artemisia</taxon>
    </lineage>
</organism>
<keyword evidence="4" id="KW-0788">Thiol protease</keyword>
<keyword evidence="7" id="KW-1185">Reference proteome</keyword>
<evidence type="ECO:0000256" key="4">
    <source>
        <dbReference type="ARBA" id="ARBA00022807"/>
    </source>
</evidence>
<dbReference type="Gene3D" id="3.40.395.10">
    <property type="entry name" value="Adenoviral Proteinase, Chain A"/>
    <property type="match status" value="1"/>
</dbReference>